<comment type="subcellular location">
    <subcellularLocation>
        <location evidence="1">Nucleus</location>
    </subcellularLocation>
</comment>
<evidence type="ECO:0000256" key="3">
    <source>
        <dbReference type="ARBA" id="ARBA00023242"/>
    </source>
</evidence>
<feature type="compositionally biased region" description="Basic and acidic residues" evidence="4">
    <location>
        <begin position="786"/>
        <end position="798"/>
    </location>
</feature>
<evidence type="ECO:0000256" key="4">
    <source>
        <dbReference type="SAM" id="MobiDB-lite"/>
    </source>
</evidence>
<keyword evidence="2" id="KW-0597">Phosphoprotein</keyword>
<feature type="region of interest" description="Disordered" evidence="4">
    <location>
        <begin position="1054"/>
        <end position="1078"/>
    </location>
</feature>
<dbReference type="GO" id="GO:0007095">
    <property type="term" value="P:mitotic G2 DNA damage checkpoint signaling"/>
    <property type="evidence" value="ECO:0007669"/>
    <property type="project" value="TreeGrafter"/>
</dbReference>
<dbReference type="GO" id="GO:0005634">
    <property type="term" value="C:nucleus"/>
    <property type="evidence" value="ECO:0007669"/>
    <property type="project" value="UniProtKB-SubCell"/>
</dbReference>
<gene>
    <name evidence="6" type="ORF">P167DRAFT_564560</name>
</gene>
<protein>
    <recommendedName>
        <fullName evidence="5">DNA replication checkpoint mediator MRC1 domain-containing protein</fullName>
    </recommendedName>
</protein>
<reference evidence="6 7" key="1">
    <citation type="journal article" date="2018" name="Nat. Ecol. Evol.">
        <title>Pezizomycetes genomes reveal the molecular basis of ectomycorrhizal truffle lifestyle.</title>
        <authorList>
            <person name="Murat C."/>
            <person name="Payen T."/>
            <person name="Noel B."/>
            <person name="Kuo A."/>
            <person name="Morin E."/>
            <person name="Chen J."/>
            <person name="Kohler A."/>
            <person name="Krizsan K."/>
            <person name="Balestrini R."/>
            <person name="Da Silva C."/>
            <person name="Montanini B."/>
            <person name="Hainaut M."/>
            <person name="Levati E."/>
            <person name="Barry K.W."/>
            <person name="Belfiori B."/>
            <person name="Cichocki N."/>
            <person name="Clum A."/>
            <person name="Dockter R.B."/>
            <person name="Fauchery L."/>
            <person name="Guy J."/>
            <person name="Iotti M."/>
            <person name="Le Tacon F."/>
            <person name="Lindquist E.A."/>
            <person name="Lipzen A."/>
            <person name="Malagnac F."/>
            <person name="Mello A."/>
            <person name="Molinier V."/>
            <person name="Miyauchi S."/>
            <person name="Poulain J."/>
            <person name="Riccioni C."/>
            <person name="Rubini A."/>
            <person name="Sitrit Y."/>
            <person name="Splivallo R."/>
            <person name="Traeger S."/>
            <person name="Wang M."/>
            <person name="Zifcakova L."/>
            <person name="Wipf D."/>
            <person name="Zambonelli A."/>
            <person name="Paolocci F."/>
            <person name="Nowrousian M."/>
            <person name="Ottonello S."/>
            <person name="Baldrian P."/>
            <person name="Spatafora J.W."/>
            <person name="Henrissat B."/>
            <person name="Nagy L.G."/>
            <person name="Aury J.M."/>
            <person name="Wincker P."/>
            <person name="Grigoriev I.V."/>
            <person name="Bonfante P."/>
            <person name="Martin F.M."/>
        </authorList>
    </citation>
    <scope>NUCLEOTIDE SEQUENCE [LARGE SCALE GENOMIC DNA]</scope>
    <source>
        <strain evidence="6 7">CCBAS932</strain>
    </source>
</reference>
<feature type="region of interest" description="Disordered" evidence="4">
    <location>
        <begin position="55"/>
        <end position="293"/>
    </location>
</feature>
<feature type="compositionally biased region" description="Basic and acidic residues" evidence="4">
    <location>
        <begin position="238"/>
        <end position="261"/>
    </location>
</feature>
<dbReference type="STRING" id="1392247.A0A3N4KS32"/>
<feature type="domain" description="DNA replication checkpoint mediator MRC1" evidence="5">
    <location>
        <begin position="969"/>
        <end position="1109"/>
    </location>
</feature>
<dbReference type="PANTHER" id="PTHR14396">
    <property type="entry name" value="CLASPIN"/>
    <property type="match status" value="1"/>
</dbReference>
<feature type="compositionally biased region" description="Acidic residues" evidence="4">
    <location>
        <begin position="204"/>
        <end position="217"/>
    </location>
</feature>
<feature type="compositionally biased region" description="Basic and acidic residues" evidence="4">
    <location>
        <begin position="585"/>
        <end position="598"/>
    </location>
</feature>
<feature type="region of interest" description="Disordered" evidence="4">
    <location>
        <begin position="585"/>
        <end position="1025"/>
    </location>
</feature>
<dbReference type="InterPro" id="IPR018564">
    <property type="entry name" value="Repl_chkpnt_MRC1_dom"/>
</dbReference>
<feature type="compositionally biased region" description="Basic and acidic residues" evidence="4">
    <location>
        <begin position="951"/>
        <end position="972"/>
    </location>
</feature>
<feature type="compositionally biased region" description="Acidic residues" evidence="4">
    <location>
        <begin position="160"/>
        <end position="176"/>
    </location>
</feature>
<feature type="region of interest" description="Disordered" evidence="4">
    <location>
        <begin position="1134"/>
        <end position="1190"/>
    </location>
</feature>
<feature type="compositionally biased region" description="Acidic residues" evidence="4">
    <location>
        <begin position="77"/>
        <end position="86"/>
    </location>
</feature>
<feature type="compositionally biased region" description="Acidic residues" evidence="4">
    <location>
        <begin position="100"/>
        <end position="115"/>
    </location>
</feature>
<feature type="compositionally biased region" description="Basic residues" evidence="4">
    <location>
        <begin position="709"/>
        <end position="720"/>
    </location>
</feature>
<proteinExistence type="predicted"/>
<feature type="compositionally biased region" description="Polar residues" evidence="4">
    <location>
        <begin position="663"/>
        <end position="684"/>
    </location>
</feature>
<evidence type="ECO:0000256" key="2">
    <source>
        <dbReference type="ARBA" id="ARBA00022553"/>
    </source>
</evidence>
<feature type="compositionally biased region" description="Basic and acidic residues" evidence="4">
    <location>
        <begin position="1163"/>
        <end position="1172"/>
    </location>
</feature>
<dbReference type="InParanoid" id="A0A3N4KS32"/>
<organism evidence="6 7">
    <name type="scientific">Morchella conica CCBAS932</name>
    <dbReference type="NCBI Taxonomy" id="1392247"/>
    <lineage>
        <taxon>Eukaryota</taxon>
        <taxon>Fungi</taxon>
        <taxon>Dikarya</taxon>
        <taxon>Ascomycota</taxon>
        <taxon>Pezizomycotina</taxon>
        <taxon>Pezizomycetes</taxon>
        <taxon>Pezizales</taxon>
        <taxon>Morchellaceae</taxon>
        <taxon>Morchella</taxon>
    </lineage>
</organism>
<dbReference type="Pfam" id="PF09444">
    <property type="entry name" value="MRC1"/>
    <property type="match status" value="1"/>
</dbReference>
<feature type="compositionally biased region" description="Acidic residues" evidence="4">
    <location>
        <begin position="693"/>
        <end position="703"/>
    </location>
</feature>
<dbReference type="InterPro" id="IPR024146">
    <property type="entry name" value="Claspin"/>
</dbReference>
<keyword evidence="3" id="KW-0539">Nucleus</keyword>
<dbReference type="GO" id="GO:0010997">
    <property type="term" value="F:anaphase-promoting complex binding"/>
    <property type="evidence" value="ECO:0007669"/>
    <property type="project" value="TreeGrafter"/>
</dbReference>
<name>A0A3N4KS32_9PEZI</name>
<feature type="compositionally biased region" description="Acidic residues" evidence="4">
    <location>
        <begin position="1060"/>
        <end position="1070"/>
    </location>
</feature>
<feature type="compositionally biased region" description="Pro residues" evidence="4">
    <location>
        <begin position="871"/>
        <end position="881"/>
    </location>
</feature>
<dbReference type="EMBL" id="ML119123">
    <property type="protein sequence ID" value="RPB13363.1"/>
    <property type="molecule type" value="Genomic_DNA"/>
</dbReference>
<feature type="region of interest" description="Disordered" evidence="4">
    <location>
        <begin position="1273"/>
        <end position="1331"/>
    </location>
</feature>
<dbReference type="GO" id="GO:0033314">
    <property type="term" value="P:mitotic DNA replication checkpoint signaling"/>
    <property type="evidence" value="ECO:0007669"/>
    <property type="project" value="TreeGrafter"/>
</dbReference>
<feature type="compositionally biased region" description="Polar residues" evidence="4">
    <location>
        <begin position="828"/>
        <end position="849"/>
    </location>
</feature>
<dbReference type="OrthoDB" id="2130597at2759"/>
<feature type="compositionally biased region" description="Polar residues" evidence="4">
    <location>
        <begin position="270"/>
        <end position="282"/>
    </location>
</feature>
<evidence type="ECO:0000259" key="5">
    <source>
        <dbReference type="Pfam" id="PF09444"/>
    </source>
</evidence>
<feature type="region of interest" description="Disordered" evidence="4">
    <location>
        <begin position="366"/>
        <end position="485"/>
    </location>
</feature>
<feature type="region of interest" description="Disordered" evidence="4">
    <location>
        <begin position="1"/>
        <end position="26"/>
    </location>
</feature>
<evidence type="ECO:0000313" key="6">
    <source>
        <dbReference type="EMBL" id="RPB13363.1"/>
    </source>
</evidence>
<feature type="compositionally biased region" description="Basic residues" evidence="4">
    <location>
        <begin position="181"/>
        <end position="190"/>
    </location>
</feature>
<dbReference type="PANTHER" id="PTHR14396:SF10">
    <property type="entry name" value="CLASPIN"/>
    <property type="match status" value="1"/>
</dbReference>
<feature type="compositionally biased region" description="Acidic residues" evidence="4">
    <location>
        <begin position="599"/>
        <end position="618"/>
    </location>
</feature>
<feature type="compositionally biased region" description="Acidic residues" evidence="4">
    <location>
        <begin position="1005"/>
        <end position="1022"/>
    </location>
</feature>
<evidence type="ECO:0000313" key="7">
    <source>
        <dbReference type="Proteomes" id="UP000277580"/>
    </source>
</evidence>
<keyword evidence="7" id="KW-1185">Reference proteome</keyword>
<sequence>MASTMTPSPPGTPSRDSMSGSPIVTPRTKVARFIDMMASDSEDDDVEEDITVLLKKAAKPPPGVTDKKNTLRTGLGSDDEDEELGTEEPVTERRLFNPENDTDEDSDMDAEEEEEIRPRGKLAARMMAAHKAQAKTKKAPAPAPSAPPREHRSLFGRDEEPSDAEMQDQEDFEEDVTPAPIRKRALKQKRTSPTPSPTATPTAEEADNSDDEEDEQQDTAPISAQRGTPAFAALVARKRAEREAREAAEAAAKSERLKNQVEQDDEEYSGSDTNHYANSQKAPSRRRAGKKAMEEIHKETQRMARSMQLAHQATTRKKITKQSLFDKFNFRTAAAAVDSSVESVVEKPKPEVLPLEQTIVERIEDTTMDDAEIPLPNSQLEAMDLDATPSKKLDKGKGKAVYNGPPISLGKGKGKEAAFSPPRLDKAKGKEAVPSPPRLDKGKGKAPPPDTKKRLSLPPVRVILPSRPSTTTADDSDSDLEILPNQPSTAVATFIERQKMIRELRKARRPSPPRAKKAGQLSAKELQMELVRKGRQQAEMEREEHIQELRAKGIIVPTAEEREKEKAEVDDLLEKARQEALKIKRAEKRQEKLEKGLEIDDDDEEDEDWADGDEEDPIIELLSGSDEEGGDEEEMDDVEEGEEKSDVNDFSDDEKREDGGLQDPNSTPVFSLSSMRPLTNTTPRLSEVPSAYIDDEASDDSDGGEFAPLKKKKKQQRKKMCVISDDEEEEAPPAPKPVKSKIPSIFRRPNAQPPMMMMGMGMTQLFESTMGNPDDVQIAASQAANPEDRINLLRRDAGEMMPNTQILDFGDGTQSQSQDESAKLKLDYSQSQKWPVEDSQQMSKVSLQYGSDEEDMPDPTQDQGFTIANTPAPPRFTPEPEVPSTLSTQVLDEQFGAQKKRRGRLVRKDMDFSDEEEEDEERVADSAAEEEEEELPDVANLFDLMKRSSKKQAEKTKKPKKPDDFDKSKSEAKGMVQEQAEESEDEYAGIGGASDDDADNGHDSEMEDMVDDTNGEAVDENDMAAFYAEREKAQDAKDVTKLLKDMQSGFLRKKRGANFDLDDSEDEDDAEARRRAAKRRQIAKMRKELLKDENIEKIAANPKRAAFLAAIEDRDRDEEMDFLDRGEEDLFIELGMVSQTDGVSQSQTLEESEEASPVPVAEDEQRGERSKEASSLQASNSRRTANKTKITSLAQIREQLSFLVEERDSQIDFSDEDEEEDKTAVLRRERIGSVIDRSAVARANSATSNTTKLAFQTSGNASTFKVPTLLRRATSSSLSESSVGTERTLGQGDGAVKRGGKASSSINFQSREQLRSKVVHEREAKKKIERKKEGLKRQSVLGVLAKGSFS</sequence>
<feature type="compositionally biased region" description="Polar residues" evidence="4">
    <location>
        <begin position="1137"/>
        <end position="1149"/>
    </location>
</feature>
<feature type="compositionally biased region" description="Low complexity" evidence="4">
    <location>
        <begin position="191"/>
        <end position="203"/>
    </location>
</feature>
<feature type="compositionally biased region" description="Polar residues" evidence="4">
    <location>
        <begin position="860"/>
        <end position="869"/>
    </location>
</feature>
<evidence type="ECO:0000256" key="1">
    <source>
        <dbReference type="ARBA" id="ARBA00004123"/>
    </source>
</evidence>
<feature type="compositionally biased region" description="Polar residues" evidence="4">
    <location>
        <begin position="1302"/>
        <end position="1311"/>
    </location>
</feature>
<feature type="compositionally biased region" description="Polar residues" evidence="4">
    <location>
        <begin position="1173"/>
        <end position="1190"/>
    </location>
</feature>
<feature type="compositionally biased region" description="Polar residues" evidence="4">
    <location>
        <begin position="802"/>
        <end position="819"/>
    </location>
</feature>
<feature type="compositionally biased region" description="Acidic residues" evidence="4">
    <location>
        <begin position="625"/>
        <end position="643"/>
    </location>
</feature>
<feature type="compositionally biased region" description="Basic and acidic residues" evidence="4">
    <location>
        <begin position="148"/>
        <end position="159"/>
    </location>
</feature>
<feature type="compositionally biased region" description="Acidic residues" evidence="4">
    <location>
        <begin position="912"/>
        <end position="936"/>
    </location>
</feature>
<feature type="compositionally biased region" description="Basic and acidic residues" evidence="4">
    <location>
        <begin position="1312"/>
        <end position="1331"/>
    </location>
</feature>
<accession>A0A3N4KS32</accession>
<dbReference type="Proteomes" id="UP000277580">
    <property type="component" value="Unassembled WGS sequence"/>
</dbReference>